<comment type="similarity">
    <text evidence="2 8">Belongs to the metallo-dependent hydrolases superfamily. ATZ/TRZ family.</text>
</comment>
<dbReference type="InterPro" id="IPR011059">
    <property type="entry name" value="Metal-dep_hydrolase_composite"/>
</dbReference>
<dbReference type="PANTHER" id="PTHR11271:SF6">
    <property type="entry name" value="GUANINE DEAMINASE"/>
    <property type="match status" value="1"/>
</dbReference>
<evidence type="ECO:0000256" key="3">
    <source>
        <dbReference type="ARBA" id="ARBA00012781"/>
    </source>
</evidence>
<dbReference type="SUPFAM" id="SSF51338">
    <property type="entry name" value="Composite domain of metallo-dependent hydrolases"/>
    <property type="match status" value="2"/>
</dbReference>
<sequence>MSKFIIVGDIVSPTSLNELQCYSGYIQVENGKITEVGTREAFDIKQNVGLHIDVIKPEQFVMPGFVDCHTHAPQFPNLGLGLDRPLLEWLDKYTFPLENKYSDEQFAANVYEKVVKRLLNNGTTTACYFGSLHLNGTLELVKSAIQHNQRALVGKVSMNIQNNAGYYNNTADELRDVELFINSVNGYQNSLVEPIITPRFAVSCDGELMRGLSNLANKYQCAIQSHISENKKEIEYVLQIHSSCSDYTDIYNRCGILNNRCIMAHAVYLSDTEMSTFARLGVSVAHCPASNTRLRSGMCPVRRLLDYNVSVGLGTDVSGGDSASILDAMRRAMDVSEHLSMTQGVGPAIGWKEALYLATAGGAKALGLQDRIGTFEVGKSFDALLIDMAVPHGPIDNYTTSSAGTDAIVDKVQKFVYCGDDRNIVQAYVNGKQVKNIQQSWTK</sequence>
<reference evidence="11" key="1">
    <citation type="submission" date="2025-08" db="UniProtKB">
        <authorList>
            <consortium name="RefSeq"/>
        </authorList>
    </citation>
    <scope>IDENTIFICATION</scope>
</reference>
<name>A0A6J1NAH4_BICAN</name>
<dbReference type="AlphaFoldDB" id="A0A6J1NAH4"/>
<evidence type="ECO:0000256" key="8">
    <source>
        <dbReference type="RuleBase" id="RU366009"/>
    </source>
</evidence>
<dbReference type="EC" id="3.5.4.3" evidence="3 8"/>
<dbReference type="InterPro" id="IPR032466">
    <property type="entry name" value="Metal_Hydrolase"/>
</dbReference>
<keyword evidence="5 8" id="KW-0479">Metal-binding</keyword>
<evidence type="ECO:0000256" key="1">
    <source>
        <dbReference type="ARBA" id="ARBA00004984"/>
    </source>
</evidence>
<evidence type="ECO:0000256" key="7">
    <source>
        <dbReference type="ARBA" id="ARBA00022833"/>
    </source>
</evidence>
<accession>A0A6J1NAH4</accession>
<feature type="domain" description="Amidohydrolase-related" evidence="9">
    <location>
        <begin position="60"/>
        <end position="434"/>
    </location>
</feature>
<proteinExistence type="inferred from homology"/>
<dbReference type="InterPro" id="IPR051607">
    <property type="entry name" value="Metallo-dep_hydrolases"/>
</dbReference>
<dbReference type="UniPathway" id="UPA00603">
    <property type="reaction ID" value="UER00660"/>
</dbReference>
<dbReference type="PANTHER" id="PTHR11271">
    <property type="entry name" value="GUANINE DEAMINASE"/>
    <property type="match status" value="1"/>
</dbReference>
<comment type="pathway">
    <text evidence="1 8">Purine metabolism; guanine degradation; xanthine from guanine: step 1/1.</text>
</comment>
<dbReference type="KEGG" id="bany:112050667"/>
<dbReference type="InterPro" id="IPR006680">
    <property type="entry name" value="Amidohydro-rel"/>
</dbReference>
<dbReference type="GeneID" id="112050667"/>
<evidence type="ECO:0000256" key="4">
    <source>
        <dbReference type="ARBA" id="ARBA00014514"/>
    </source>
</evidence>
<dbReference type="GO" id="GO:0005829">
    <property type="term" value="C:cytosol"/>
    <property type="evidence" value="ECO:0007669"/>
    <property type="project" value="TreeGrafter"/>
</dbReference>
<dbReference type="GO" id="GO:0008270">
    <property type="term" value="F:zinc ion binding"/>
    <property type="evidence" value="ECO:0007669"/>
    <property type="project" value="UniProtKB-UniRule"/>
</dbReference>
<dbReference type="OrthoDB" id="194468at2759"/>
<organism evidence="10 11">
    <name type="scientific">Bicyclus anynana</name>
    <name type="common">Squinting bush brown butterfly</name>
    <dbReference type="NCBI Taxonomy" id="110368"/>
    <lineage>
        <taxon>Eukaryota</taxon>
        <taxon>Metazoa</taxon>
        <taxon>Ecdysozoa</taxon>
        <taxon>Arthropoda</taxon>
        <taxon>Hexapoda</taxon>
        <taxon>Insecta</taxon>
        <taxon>Pterygota</taxon>
        <taxon>Neoptera</taxon>
        <taxon>Endopterygota</taxon>
        <taxon>Lepidoptera</taxon>
        <taxon>Glossata</taxon>
        <taxon>Ditrysia</taxon>
        <taxon>Papilionoidea</taxon>
        <taxon>Nymphalidae</taxon>
        <taxon>Satyrinae</taxon>
        <taxon>Satyrini</taxon>
        <taxon>Mycalesina</taxon>
        <taxon>Bicyclus</taxon>
    </lineage>
</organism>
<dbReference type="Pfam" id="PF01979">
    <property type="entry name" value="Amidohydro_1"/>
    <property type="match status" value="1"/>
</dbReference>
<dbReference type="GO" id="GO:0008892">
    <property type="term" value="F:guanine deaminase activity"/>
    <property type="evidence" value="ECO:0007669"/>
    <property type="project" value="UniProtKB-UniRule"/>
</dbReference>
<evidence type="ECO:0000256" key="5">
    <source>
        <dbReference type="ARBA" id="ARBA00022723"/>
    </source>
</evidence>
<keyword evidence="7 8" id="KW-0862">Zinc</keyword>
<keyword evidence="10" id="KW-1185">Reference proteome</keyword>
<dbReference type="Gene3D" id="3.20.20.140">
    <property type="entry name" value="Metal-dependent hydrolases"/>
    <property type="match status" value="1"/>
</dbReference>
<evidence type="ECO:0000256" key="6">
    <source>
        <dbReference type="ARBA" id="ARBA00022801"/>
    </source>
</evidence>
<comment type="catalytic activity">
    <reaction evidence="8">
        <text>guanine + H2O + H(+) = xanthine + NH4(+)</text>
        <dbReference type="Rhea" id="RHEA:14665"/>
        <dbReference type="ChEBI" id="CHEBI:15377"/>
        <dbReference type="ChEBI" id="CHEBI:15378"/>
        <dbReference type="ChEBI" id="CHEBI:16235"/>
        <dbReference type="ChEBI" id="CHEBI:17712"/>
        <dbReference type="ChEBI" id="CHEBI:28938"/>
        <dbReference type="EC" id="3.5.4.3"/>
    </reaction>
</comment>
<comment type="cofactor">
    <cofactor evidence="8">
        <name>Zn(2+)</name>
        <dbReference type="ChEBI" id="CHEBI:29105"/>
    </cofactor>
    <text evidence="8">Binds 1 zinc ion per subunit.</text>
</comment>
<keyword evidence="6 8" id="KW-0378">Hydrolase</keyword>
<dbReference type="SUPFAM" id="SSF51556">
    <property type="entry name" value="Metallo-dependent hydrolases"/>
    <property type="match status" value="1"/>
</dbReference>
<dbReference type="Proteomes" id="UP001652582">
    <property type="component" value="Chromosome 22"/>
</dbReference>
<evidence type="ECO:0000256" key="2">
    <source>
        <dbReference type="ARBA" id="ARBA00006745"/>
    </source>
</evidence>
<dbReference type="GO" id="GO:0006147">
    <property type="term" value="P:guanine catabolic process"/>
    <property type="evidence" value="ECO:0007669"/>
    <property type="project" value="UniProtKB-UniRule"/>
</dbReference>
<evidence type="ECO:0000313" key="11">
    <source>
        <dbReference type="RefSeq" id="XP_023944745.2"/>
    </source>
</evidence>
<evidence type="ECO:0000313" key="10">
    <source>
        <dbReference type="Proteomes" id="UP001652582"/>
    </source>
</evidence>
<protein>
    <recommendedName>
        <fullName evidence="4 8">Guanine deaminase</fullName>
        <shortName evidence="8">Guanase</shortName>
        <ecNumber evidence="3 8">3.5.4.3</ecNumber>
    </recommendedName>
    <alternativeName>
        <fullName evidence="8">Guanine aminohydrolase</fullName>
    </alternativeName>
</protein>
<dbReference type="Gene3D" id="2.30.40.10">
    <property type="entry name" value="Urease, subunit C, domain 1"/>
    <property type="match status" value="1"/>
</dbReference>
<dbReference type="RefSeq" id="XP_023944745.2">
    <property type="nucleotide sequence ID" value="XM_024088977.2"/>
</dbReference>
<evidence type="ECO:0000259" key="9">
    <source>
        <dbReference type="Pfam" id="PF01979"/>
    </source>
</evidence>
<comment type="function">
    <text evidence="8">Catalyzes the hydrolytic deamination of guanine, producing xanthine and ammonia.</text>
</comment>
<dbReference type="InterPro" id="IPR014311">
    <property type="entry name" value="Guanine_deaminase"/>
</dbReference>
<gene>
    <name evidence="11" type="primary">LOC112050667</name>
</gene>
<dbReference type="NCBIfam" id="TIGR02967">
    <property type="entry name" value="guan_deamin"/>
    <property type="match status" value="1"/>
</dbReference>